<dbReference type="VEuPathDB" id="VectorBase:BGLAX_049239"/>
<evidence type="ECO:0000313" key="2">
    <source>
        <dbReference type="Proteomes" id="UP000076420"/>
    </source>
</evidence>
<evidence type="ECO:0000313" key="1">
    <source>
        <dbReference type="EnsemblMetazoa" id="BGLB025802-PA"/>
    </source>
</evidence>
<dbReference type="OrthoDB" id="10349599at2759"/>
<proteinExistence type="predicted"/>
<dbReference type="KEGG" id="bgt:106065893"/>
<dbReference type="PROSITE" id="PS51257">
    <property type="entry name" value="PROKAR_LIPOPROTEIN"/>
    <property type="match status" value="1"/>
</dbReference>
<dbReference type="AlphaFoldDB" id="A0A2C9L0T4"/>
<dbReference type="Proteomes" id="UP000076420">
    <property type="component" value="Unassembled WGS sequence"/>
</dbReference>
<name>A0A2C9L0T4_BIOGL</name>
<protein>
    <submittedName>
        <fullName evidence="1">Uncharacterized protein</fullName>
    </submittedName>
</protein>
<dbReference type="VEuPathDB" id="VectorBase:BGLB025802"/>
<organism evidence="1 2">
    <name type="scientific">Biomphalaria glabrata</name>
    <name type="common">Bloodfluke planorb</name>
    <name type="synonym">Freshwater snail</name>
    <dbReference type="NCBI Taxonomy" id="6526"/>
    <lineage>
        <taxon>Eukaryota</taxon>
        <taxon>Metazoa</taxon>
        <taxon>Spiralia</taxon>
        <taxon>Lophotrochozoa</taxon>
        <taxon>Mollusca</taxon>
        <taxon>Gastropoda</taxon>
        <taxon>Heterobranchia</taxon>
        <taxon>Euthyneura</taxon>
        <taxon>Panpulmonata</taxon>
        <taxon>Hygrophila</taxon>
        <taxon>Lymnaeoidea</taxon>
        <taxon>Planorbidae</taxon>
        <taxon>Biomphalaria</taxon>
    </lineage>
</organism>
<gene>
    <name evidence="1" type="primary">106065893</name>
</gene>
<dbReference type="EnsemblMetazoa" id="BGLB025802-RA">
    <property type="protein sequence ID" value="BGLB025802-PA"/>
    <property type="gene ID" value="BGLB025802"/>
</dbReference>
<reference evidence="1" key="1">
    <citation type="submission" date="2020-05" db="UniProtKB">
        <authorList>
            <consortium name="EnsemblMetazoa"/>
        </authorList>
    </citation>
    <scope>IDENTIFICATION</scope>
    <source>
        <strain evidence="1">BB02</strain>
    </source>
</reference>
<sequence>MANKLIISFAIVFACYASSDAFIFNLAPFLSQLQQFKNSLNQTLAGLQNATANNTTRTTCNNLFNIVQQFGNGTLPPVPTNFANLLSLVQQGAANLTSAANGTIAGNLRFNLFNFANLLRRIPFFPVGK</sequence>
<accession>A0A2C9L0T4</accession>